<accession>A0A1C7MNY6</accession>
<comment type="caution">
    <text evidence="1">The sequence shown here is derived from an EMBL/GenBank/DDBJ whole genome shotgun (WGS) entry which is preliminary data.</text>
</comment>
<keyword evidence="2" id="KW-1185">Reference proteome</keyword>
<evidence type="ECO:0000313" key="2">
    <source>
        <dbReference type="Proteomes" id="UP000092993"/>
    </source>
</evidence>
<dbReference type="EMBL" id="LUGG01000002">
    <property type="protein sequence ID" value="OBZ78139.1"/>
    <property type="molecule type" value="Genomic_DNA"/>
</dbReference>
<organism evidence="1 2">
    <name type="scientific">Grifola frondosa</name>
    <name type="common">Maitake</name>
    <name type="synonym">Polyporus frondosus</name>
    <dbReference type="NCBI Taxonomy" id="5627"/>
    <lineage>
        <taxon>Eukaryota</taxon>
        <taxon>Fungi</taxon>
        <taxon>Dikarya</taxon>
        <taxon>Basidiomycota</taxon>
        <taxon>Agaricomycotina</taxon>
        <taxon>Agaricomycetes</taxon>
        <taxon>Polyporales</taxon>
        <taxon>Grifolaceae</taxon>
        <taxon>Grifola</taxon>
    </lineage>
</organism>
<name>A0A1C7MNY6_GRIFR</name>
<sequence length="164" mass="18083">MANELQRMITHQSACIPDNTLPCMRPTTTVRAAVHKWGGPGTPNVRPSRTRPVAPWRARVARVGKRPALGTAELWALLDSKTHLVVAPTLREYACCCGAAGRVGGGAKFISMECFWLYSILIHSSKLMLKIPHFSQVRCRHFTTHSAPFGQSRLFGQDNSPSDC</sequence>
<dbReference type="AlphaFoldDB" id="A0A1C7MNY6"/>
<evidence type="ECO:0000313" key="1">
    <source>
        <dbReference type="EMBL" id="OBZ78139.1"/>
    </source>
</evidence>
<reference evidence="1 2" key="1">
    <citation type="submission" date="2016-03" db="EMBL/GenBank/DDBJ databases">
        <title>Whole genome sequencing of Grifola frondosa 9006-11.</title>
        <authorList>
            <person name="Min B."/>
            <person name="Park H."/>
            <person name="Kim J.-G."/>
            <person name="Cho H."/>
            <person name="Oh Y.-L."/>
            <person name="Kong W.-S."/>
            <person name="Choi I.-G."/>
        </authorList>
    </citation>
    <scope>NUCLEOTIDE SEQUENCE [LARGE SCALE GENOMIC DNA]</scope>
    <source>
        <strain evidence="1 2">9006-11</strain>
    </source>
</reference>
<dbReference type="Proteomes" id="UP000092993">
    <property type="component" value="Unassembled WGS sequence"/>
</dbReference>
<proteinExistence type="predicted"/>
<protein>
    <submittedName>
        <fullName evidence="1">Uncharacterized protein</fullName>
    </submittedName>
</protein>
<gene>
    <name evidence="1" type="ORF">A0H81_02778</name>
</gene>